<dbReference type="Proteomes" id="UP000199488">
    <property type="component" value="Unassembled WGS sequence"/>
</dbReference>
<proteinExistence type="predicted"/>
<dbReference type="AlphaFoldDB" id="A0A1H2VFG9"/>
<dbReference type="STRING" id="1122204.SAMN05421781_2049"/>
<keyword evidence="3" id="KW-1185">Reference proteome</keyword>
<gene>
    <name evidence="2" type="ORF">SAMN05421781_2049</name>
</gene>
<keyword evidence="1" id="KW-0812">Transmembrane</keyword>
<evidence type="ECO:0000313" key="2">
    <source>
        <dbReference type="EMBL" id="SDW66674.1"/>
    </source>
</evidence>
<evidence type="ECO:0000313" key="3">
    <source>
        <dbReference type="Proteomes" id="UP000199488"/>
    </source>
</evidence>
<evidence type="ECO:0000256" key="1">
    <source>
        <dbReference type="SAM" id="Phobius"/>
    </source>
</evidence>
<accession>A0A1H2VFG9</accession>
<keyword evidence="1" id="KW-1133">Transmembrane helix</keyword>
<feature type="transmembrane region" description="Helical" evidence="1">
    <location>
        <begin position="6"/>
        <end position="30"/>
    </location>
</feature>
<protein>
    <submittedName>
        <fullName evidence="2">Uncharacterized protein</fullName>
    </submittedName>
</protein>
<reference evidence="2 3" key="1">
    <citation type="submission" date="2016-10" db="EMBL/GenBank/DDBJ databases">
        <authorList>
            <person name="de Groot N.N."/>
        </authorList>
    </citation>
    <scope>NUCLEOTIDE SEQUENCE [LARGE SCALE GENOMIC DNA]</scope>
    <source>
        <strain evidence="2 3">DSM 23126</strain>
    </source>
</reference>
<feature type="transmembrane region" description="Helical" evidence="1">
    <location>
        <begin position="42"/>
        <end position="61"/>
    </location>
</feature>
<keyword evidence="1" id="KW-0472">Membrane</keyword>
<name>A0A1H2VFG9_9BACI</name>
<dbReference type="EMBL" id="FNNC01000004">
    <property type="protein sequence ID" value="SDW66674.1"/>
    <property type="molecule type" value="Genomic_DNA"/>
</dbReference>
<sequence length="188" mass="21095">MIWTITPWVFYVICAIVTLIIGGVAGYALHRAGANRSKRIERLLSPLLAVFMVGLFFYLSFSFADRLQPGEQLITSDSLEEAQETKAIIPLGSYAVLDNVYAFGYYKSDQWDGSDVLVRVQVTGEEAFLESYEPYIAGNGLFFNHSRVEFEEAYEKEWRAPAQEAESRLLNGGSLELDGVTIEAEQTE</sequence>
<organism evidence="2 3">
    <name type="scientific">Marinococcus luteus</name>
    <dbReference type="NCBI Taxonomy" id="1122204"/>
    <lineage>
        <taxon>Bacteria</taxon>
        <taxon>Bacillati</taxon>
        <taxon>Bacillota</taxon>
        <taxon>Bacilli</taxon>
        <taxon>Bacillales</taxon>
        <taxon>Bacillaceae</taxon>
        <taxon>Marinococcus</taxon>
    </lineage>
</organism>